<comment type="caution">
    <text evidence="3">The sequence shown here is derived from an EMBL/GenBank/DDBJ whole genome shotgun (WGS) entry which is preliminary data.</text>
</comment>
<dbReference type="InterPro" id="IPR037045">
    <property type="entry name" value="S8pro/Inhibitor_I9_sf"/>
</dbReference>
<reference evidence="3" key="1">
    <citation type="submission" date="2021-07" db="EMBL/GenBank/DDBJ databases">
        <authorList>
            <person name="Branca A.L. A."/>
        </authorList>
    </citation>
    <scope>NUCLEOTIDE SEQUENCE</scope>
</reference>
<dbReference type="Gene3D" id="3.30.70.80">
    <property type="entry name" value="Peptidase S8 propeptide/proteinase inhibitor I9"/>
    <property type="match status" value="1"/>
</dbReference>
<dbReference type="OrthoDB" id="3888684at2759"/>
<dbReference type="SUPFAM" id="SSF54897">
    <property type="entry name" value="Protease propeptides/inhibitors"/>
    <property type="match status" value="1"/>
</dbReference>
<evidence type="ECO:0000313" key="4">
    <source>
        <dbReference type="Proteomes" id="UP001152592"/>
    </source>
</evidence>
<evidence type="ECO:0000256" key="2">
    <source>
        <dbReference type="SAM" id="SignalP"/>
    </source>
</evidence>
<sequence length="99" mass="10277">MKYSVVTAFLALPLALAASLKSVVITFPKGTPDSVIAEAKHSLVASGGVITHEYNLINGFAAEAPASAIQTLSTQDAKYHPDIEEDKVVNANGGYAAAF</sequence>
<dbReference type="GO" id="GO:0042144">
    <property type="term" value="P:vacuole fusion, non-autophagic"/>
    <property type="evidence" value="ECO:0007669"/>
    <property type="project" value="TreeGrafter"/>
</dbReference>
<evidence type="ECO:0008006" key="5">
    <source>
        <dbReference type="Google" id="ProtNLM"/>
    </source>
</evidence>
<accession>A0A9W4J9Z1</accession>
<organism evidence="3 4">
    <name type="scientific">Penicillium salamii</name>
    <dbReference type="NCBI Taxonomy" id="1612424"/>
    <lineage>
        <taxon>Eukaryota</taxon>
        <taxon>Fungi</taxon>
        <taxon>Dikarya</taxon>
        <taxon>Ascomycota</taxon>
        <taxon>Pezizomycotina</taxon>
        <taxon>Eurotiomycetes</taxon>
        <taxon>Eurotiomycetidae</taxon>
        <taxon>Eurotiales</taxon>
        <taxon>Aspergillaceae</taxon>
        <taxon>Penicillium</taxon>
    </lineage>
</organism>
<evidence type="ECO:0000313" key="3">
    <source>
        <dbReference type="EMBL" id="CAG8378456.1"/>
    </source>
</evidence>
<comment type="similarity">
    <text evidence="1">Belongs to the protease inhibitor I9 family.</text>
</comment>
<dbReference type="InterPro" id="IPR052471">
    <property type="entry name" value="PBI_I9"/>
</dbReference>
<proteinExistence type="inferred from homology"/>
<dbReference type="Proteomes" id="UP001152592">
    <property type="component" value="Unassembled WGS sequence"/>
</dbReference>
<dbReference type="AlphaFoldDB" id="A0A9W4J9Z1"/>
<gene>
    <name evidence="3" type="ORF">PSALAMII_LOCUS5433</name>
</gene>
<dbReference type="GO" id="GO:0004866">
    <property type="term" value="F:endopeptidase inhibitor activity"/>
    <property type="evidence" value="ECO:0007669"/>
    <property type="project" value="TreeGrafter"/>
</dbReference>
<keyword evidence="2" id="KW-0732">Signal</keyword>
<protein>
    <recommendedName>
        <fullName evidence="5">Proteinase inhibitor, propeptide</fullName>
    </recommendedName>
</protein>
<dbReference type="PANTHER" id="PTHR28288:SF1">
    <property type="entry name" value="INHIBITOR I9 DOMAIN-CONTAINING PROTEIN"/>
    <property type="match status" value="1"/>
</dbReference>
<name>A0A9W4J9Z1_9EURO</name>
<dbReference type="FunFam" id="3.30.70.80:FF:000005">
    <property type="entry name" value="Proteinase inhibitor I2B"/>
    <property type="match status" value="1"/>
</dbReference>
<feature type="signal peptide" evidence="2">
    <location>
        <begin position="1"/>
        <end position="17"/>
    </location>
</feature>
<dbReference type="EMBL" id="CAJVPD010000234">
    <property type="protein sequence ID" value="CAG8378456.1"/>
    <property type="molecule type" value="Genomic_DNA"/>
</dbReference>
<evidence type="ECO:0000256" key="1">
    <source>
        <dbReference type="ARBA" id="ARBA00038069"/>
    </source>
</evidence>
<dbReference type="PANTHER" id="PTHR28288">
    <property type="entry name" value="PROTEASE B INHIBITOR 2"/>
    <property type="match status" value="1"/>
</dbReference>
<feature type="chain" id="PRO_5040740352" description="Proteinase inhibitor, propeptide" evidence="2">
    <location>
        <begin position="18"/>
        <end position="99"/>
    </location>
</feature>